<evidence type="ECO:0000313" key="7">
    <source>
        <dbReference type="EMBL" id="ACN35410.1"/>
    </source>
</evidence>
<evidence type="ECO:0000313" key="10">
    <source>
        <dbReference type="EnsemblPlants" id="Zm00001eb433040_P001"/>
    </source>
</evidence>
<dbReference type="InterPro" id="IPR006447">
    <property type="entry name" value="Myb_dom_plants"/>
</dbReference>
<dbReference type="FunFam" id="1.10.10.60:FF:000002">
    <property type="entry name" value="Myb family transcription factor"/>
    <property type="match status" value="1"/>
</dbReference>
<keyword evidence="11" id="KW-1185">Reference proteome</keyword>
<evidence type="ECO:0000256" key="2">
    <source>
        <dbReference type="ARBA" id="ARBA00023125"/>
    </source>
</evidence>
<reference evidence="6" key="1">
    <citation type="journal article" date="2009" name="Plant Mol. Biol.">
        <title>Insights into corn genes derived from large-scale cDNA sequencing.</title>
        <authorList>
            <person name="Alexandrov N.N."/>
            <person name="Brover V.V."/>
            <person name="Freidin S."/>
            <person name="Troukhan M.E."/>
            <person name="Tatarinova T.V."/>
            <person name="Zhang H."/>
            <person name="Swaller T.J."/>
            <person name="Lu Y.P."/>
            <person name="Bouck J."/>
            <person name="Flavell R.B."/>
            <person name="Feldmann K.A."/>
        </authorList>
    </citation>
    <scope>NUCLEOTIDE SEQUENCE</scope>
</reference>
<dbReference type="GeneID" id="100281665"/>
<feature type="domain" description="HTH myb-type" evidence="5">
    <location>
        <begin position="265"/>
        <end position="325"/>
    </location>
</feature>
<keyword evidence="4" id="KW-0539">Nucleus</keyword>
<gene>
    <name evidence="10" type="primary">LOC100281665</name>
    <name evidence="8" type="synonym">GLK52</name>
    <name evidence="9" type="ORF">ZEAMMB73_Zm00001d026542</name>
</gene>
<dbReference type="Gramene" id="Zm00001eb433040_T003">
    <property type="protein sequence ID" value="Zm00001eb433040_P003"/>
    <property type="gene ID" value="Zm00001eb433040"/>
</dbReference>
<reference evidence="8" key="4">
    <citation type="submission" date="2014-04" db="EMBL/GenBank/DDBJ databases">
        <title>The Maize TFome - Development of a transcription factor open reading frame collection for functional genomics.</title>
        <authorList>
            <person name="Burdo B."/>
            <person name="Gray J."/>
            <person name="Goetting-Minesky M.P."/>
            <person name="Wittler B."/>
            <person name="Hunt M."/>
            <person name="Li T."/>
            <person name="Velliquette D."/>
            <person name="Thomas J."/>
            <person name="Gentzel I."/>
            <person name="Dos Santos Brito M."/>
            <person name="Mejia-Guerra M.K."/>
            <person name="Connolly L.N."/>
            <person name="Qaisi D."/>
            <person name="Li W."/>
            <person name="Casas M.I."/>
            <person name="Doseff A.I."/>
            <person name="Grotewold E."/>
        </authorList>
    </citation>
    <scope>NUCLEOTIDE SEQUENCE</scope>
</reference>
<dbReference type="SMR" id="B6SXM1"/>
<dbReference type="GO" id="GO:0003700">
    <property type="term" value="F:DNA-binding transcription factor activity"/>
    <property type="evidence" value="ECO:0007669"/>
    <property type="project" value="InterPro"/>
</dbReference>
<keyword evidence="3" id="KW-0804">Transcription</keyword>
<dbReference type="RefSeq" id="XP_008661898.1">
    <property type="nucleotide sequence ID" value="XM_008663676.3"/>
</dbReference>
<organism evidence="6">
    <name type="scientific">Zea mays</name>
    <name type="common">Maize</name>
    <dbReference type="NCBI Taxonomy" id="4577"/>
    <lineage>
        <taxon>Eukaryota</taxon>
        <taxon>Viridiplantae</taxon>
        <taxon>Streptophyta</taxon>
        <taxon>Embryophyta</taxon>
        <taxon>Tracheophyta</taxon>
        <taxon>Spermatophyta</taxon>
        <taxon>Magnoliopsida</taxon>
        <taxon>Liliopsida</taxon>
        <taxon>Poales</taxon>
        <taxon>Poaceae</taxon>
        <taxon>PACMAD clade</taxon>
        <taxon>Panicoideae</taxon>
        <taxon>Andropogonodae</taxon>
        <taxon>Andropogoneae</taxon>
        <taxon>Tripsacinae</taxon>
        <taxon>Zea</taxon>
    </lineage>
</organism>
<dbReference type="PROSITE" id="PS51294">
    <property type="entry name" value="HTH_MYB"/>
    <property type="match status" value="1"/>
</dbReference>
<protein>
    <submittedName>
        <fullName evidence="8">G2-like transcription factor</fullName>
    </submittedName>
    <submittedName>
        <fullName evidence="9">Myb family transcription factor PHL5</fullName>
    </submittedName>
    <submittedName>
        <fullName evidence="6">Transfactor</fullName>
    </submittedName>
</protein>
<reference evidence="7" key="2">
    <citation type="journal article" date="2009" name="PLoS Genet.">
        <title>Sequencing, mapping, and analysis of 27,455 maize full-length cDNAs.</title>
        <authorList>
            <person name="Soderlund C."/>
            <person name="Descour A."/>
            <person name="Kudrna D."/>
            <person name="Bomhoff M."/>
            <person name="Boyd L."/>
            <person name="Currie J."/>
            <person name="Angelova A."/>
            <person name="Collura K."/>
            <person name="Wissotski M."/>
            <person name="Ashley E."/>
            <person name="Morrow D."/>
            <person name="Fernandes J."/>
            <person name="Walbot V."/>
            <person name="Yu Y."/>
        </authorList>
    </citation>
    <scope>NUCLEOTIDE SEQUENCE</scope>
    <source>
        <strain evidence="7">B73</strain>
    </source>
</reference>
<accession>B6SXM1</accession>
<dbReference type="RefSeq" id="XP_008661899.1">
    <property type="nucleotide sequence ID" value="XM_008663677.2"/>
</dbReference>
<dbReference type="InterPro" id="IPR001005">
    <property type="entry name" value="SANT/Myb"/>
</dbReference>
<keyword evidence="1" id="KW-0805">Transcription regulation</keyword>
<proteinExistence type="evidence at transcript level"/>
<dbReference type="PaxDb" id="4577-GRMZM2G124495_P01"/>
<dbReference type="RefSeq" id="NP_001148057.1">
    <property type="nucleotide sequence ID" value="NM_001154585.1"/>
</dbReference>
<dbReference type="EMBL" id="BT068513">
    <property type="protein sequence ID" value="ACN35410.1"/>
    <property type="molecule type" value="mRNA"/>
</dbReference>
<name>B6SXM1_MAIZE</name>
<dbReference type="IntAct" id="B6SXM1">
    <property type="interactions" value="1"/>
</dbReference>
<dbReference type="AlphaFoldDB" id="B6SXM1"/>
<dbReference type="EnsemblPlants" id="Zm00001eb433040_T001">
    <property type="protein sequence ID" value="Zm00001eb433040_P001"/>
    <property type="gene ID" value="Zm00001eb433040"/>
</dbReference>
<evidence type="ECO:0000256" key="1">
    <source>
        <dbReference type="ARBA" id="ARBA00023015"/>
    </source>
</evidence>
<dbReference type="Pfam" id="PF00249">
    <property type="entry name" value="Myb_DNA-binding"/>
    <property type="match status" value="1"/>
</dbReference>
<evidence type="ECO:0000313" key="11">
    <source>
        <dbReference type="Proteomes" id="UP000007305"/>
    </source>
</evidence>
<sequence length="458" mass="49169">MNAKKIKLHDYHHCYGSPMCDPQLFPRAAAATTAGLSLHPGPGLVGSLPQRHGGGGGGWVHEEHTATTPRAAQGQGGCVVGSDAAAFFAAEELMMGTARFDSPLGGTTTALQELTAFAKGPPFGRPRPTTGGERERERLYPVDPLPLRDCAAVRTYYVRPQQRDGATEAPPSLELPFQRRQQQQVHGLFGDPSTGRLLGGGEPQAHSFPAHTLKQVPASTFVPAMEAPPGMQSLMDNPLSRSCSIIGAAATHAGSGNAAAPGQGAPSKTRIRWTQDLHERFVDCVNKLGGADKATPKGILKLMNSDGLTIYHIKSHLQKYRIAKYMPVSSTSEGKEKRAAAANDVQNLDPGTGMKITEALRVQLDVQRRLHEQLEIQRNLQLRIEAQGKKLQKMFEEQMKTSRTVMGPPQGADVAFIGAGEQEEEVEVEDAFDDVQLLAAVSSASVGYRDGGFQSKIS</sequence>
<dbReference type="HOGENOM" id="CLU_051939_1_0_1"/>
<dbReference type="InterPro" id="IPR017930">
    <property type="entry name" value="Myb_dom"/>
</dbReference>
<dbReference type="EMBL" id="KJ726831">
    <property type="protein sequence ID" value="AIB04322.1"/>
    <property type="molecule type" value="mRNA"/>
</dbReference>
<dbReference type="GO" id="GO:0003677">
    <property type="term" value="F:DNA binding"/>
    <property type="evidence" value="ECO:0007669"/>
    <property type="project" value="UniProtKB-KW"/>
</dbReference>
<keyword evidence="2" id="KW-0238">DNA-binding</keyword>
<dbReference type="KEGG" id="zma:100281665"/>
<dbReference type="NCBIfam" id="TIGR01557">
    <property type="entry name" value="myb_SHAQKYF"/>
    <property type="match status" value="1"/>
</dbReference>
<dbReference type="Gramene" id="Zm00001eb433040_T001">
    <property type="protein sequence ID" value="Zm00001eb433040_P001"/>
    <property type="gene ID" value="Zm00001eb433040"/>
</dbReference>
<reference evidence="9" key="5">
    <citation type="submission" date="2015-12" db="EMBL/GenBank/DDBJ databases">
        <title>Update maize B73 reference genome by single molecule sequencing technologies.</title>
        <authorList>
            <consortium name="Maize Genome Sequencing Project"/>
            <person name="Ware D."/>
        </authorList>
    </citation>
    <scope>NUCLEOTIDE SEQUENCE</scope>
    <source>
        <tissue evidence="9">Seedling</tissue>
    </source>
</reference>
<dbReference type="EMBL" id="EU957486">
    <property type="protein sequence ID" value="ACG29604.1"/>
    <property type="molecule type" value="mRNA"/>
</dbReference>
<dbReference type="InterPro" id="IPR025756">
    <property type="entry name" value="Myb_CC_LHEQLE"/>
</dbReference>
<dbReference type="SUPFAM" id="SSF46689">
    <property type="entry name" value="Homeodomain-like"/>
    <property type="match status" value="1"/>
</dbReference>
<evidence type="ECO:0000313" key="8">
    <source>
        <dbReference type="EMBL" id="AIB04322.1"/>
    </source>
</evidence>
<dbReference type="OrthoDB" id="551907at2759"/>
<reference evidence="11" key="3">
    <citation type="journal article" date="2009" name="Science">
        <title>The B73 maize genome: complexity, diversity, and dynamics.</title>
        <authorList>
            <person name="Schnable P.S."/>
            <person name="Ware D."/>
            <person name="Fulton R.S."/>
            <person name="Stein J.C."/>
            <person name="Wei F."/>
            <person name="Pasternak S."/>
            <person name="Liang C."/>
            <person name="Zhang J."/>
            <person name="Fulton L."/>
            <person name="Graves T.A."/>
            <person name="Minx P."/>
            <person name="Reily A.D."/>
            <person name="Courtney L."/>
            <person name="Kruchowski S.S."/>
            <person name="Tomlinson C."/>
            <person name="Strong C."/>
            <person name="Delehaunty K."/>
            <person name="Fronick C."/>
            <person name="Courtney B."/>
            <person name="Rock S.M."/>
            <person name="Belter E."/>
            <person name="Du F."/>
            <person name="Kim K."/>
            <person name="Abbott R.M."/>
            <person name="Cotton M."/>
            <person name="Levy A."/>
            <person name="Marchetto P."/>
            <person name="Ochoa K."/>
            <person name="Jackson S.M."/>
            <person name="Gillam B."/>
            <person name="Chen W."/>
            <person name="Yan L."/>
            <person name="Higginbotham J."/>
            <person name="Cardenas M."/>
            <person name="Waligorski J."/>
            <person name="Applebaum E."/>
            <person name="Phelps L."/>
            <person name="Falcone J."/>
            <person name="Kanchi K."/>
            <person name="Thane T."/>
            <person name="Scimone A."/>
            <person name="Thane N."/>
            <person name="Henke J."/>
            <person name="Wang T."/>
            <person name="Ruppert J."/>
            <person name="Shah N."/>
            <person name="Rotter K."/>
            <person name="Hodges J."/>
            <person name="Ingenthron E."/>
            <person name="Cordes M."/>
            <person name="Kohlberg S."/>
            <person name="Sgro J."/>
            <person name="Delgado B."/>
            <person name="Mead K."/>
            <person name="Chinwalla A."/>
            <person name="Leonard S."/>
            <person name="Crouse K."/>
            <person name="Collura K."/>
            <person name="Kudrna D."/>
            <person name="Currie J."/>
            <person name="He R."/>
            <person name="Angelova A."/>
            <person name="Rajasekar S."/>
            <person name="Mueller T."/>
            <person name="Lomeli R."/>
            <person name="Scara G."/>
            <person name="Ko A."/>
            <person name="Delaney K."/>
            <person name="Wissotski M."/>
            <person name="Lopez G."/>
            <person name="Campos D."/>
            <person name="Braidotti M."/>
            <person name="Ashley E."/>
            <person name="Golser W."/>
            <person name="Kim H."/>
            <person name="Lee S."/>
            <person name="Lin J."/>
            <person name="Dujmic Z."/>
            <person name="Kim W."/>
            <person name="Talag J."/>
            <person name="Zuccolo A."/>
            <person name="Fan C."/>
            <person name="Sebastian A."/>
            <person name="Kramer M."/>
            <person name="Spiegel L."/>
            <person name="Nascimento L."/>
            <person name="Zutavern T."/>
            <person name="Miller B."/>
            <person name="Ambroise C."/>
            <person name="Muller S."/>
            <person name="Spooner W."/>
            <person name="Narechania A."/>
            <person name="Ren L."/>
            <person name="Wei S."/>
            <person name="Kumari S."/>
            <person name="Faga B."/>
            <person name="Levy M.J."/>
            <person name="McMahan L."/>
            <person name="Van Buren P."/>
            <person name="Vaughn M.W."/>
            <person name="Ying K."/>
            <person name="Yeh C.-T."/>
            <person name="Emrich S.J."/>
            <person name="Jia Y."/>
            <person name="Kalyanaraman A."/>
            <person name="Hsia A.-P."/>
            <person name="Barbazuk W.B."/>
            <person name="Baucom R.S."/>
            <person name="Brutnell T.P."/>
            <person name="Carpita N.C."/>
            <person name="Chaparro C."/>
            <person name="Chia J.-M."/>
            <person name="Deragon J.-M."/>
            <person name="Estill J.C."/>
            <person name="Fu Y."/>
            <person name="Jeddeloh J.A."/>
            <person name="Han Y."/>
            <person name="Lee H."/>
            <person name="Li P."/>
            <person name="Lisch D.R."/>
            <person name="Liu S."/>
            <person name="Liu Z."/>
            <person name="Nagel D.H."/>
            <person name="McCann M.C."/>
            <person name="SanMiguel P."/>
            <person name="Myers A.M."/>
            <person name="Nettleton D."/>
            <person name="Nguyen J."/>
            <person name="Penning B.W."/>
            <person name="Ponnala L."/>
            <person name="Schneider K.L."/>
            <person name="Schwartz D.C."/>
            <person name="Sharma A."/>
            <person name="Soderlund C."/>
            <person name="Springer N.M."/>
            <person name="Sun Q."/>
            <person name="Wang H."/>
            <person name="Waterman M."/>
            <person name="Westerman R."/>
            <person name="Wolfgruber T.K."/>
            <person name="Yang L."/>
            <person name="Yu Y."/>
            <person name="Zhang L."/>
            <person name="Zhou S."/>
            <person name="Zhu Q."/>
            <person name="Bennetzen J.L."/>
            <person name="Dawe R.K."/>
            <person name="Jiang J."/>
            <person name="Jiang N."/>
            <person name="Presting G.G."/>
            <person name="Wessler S.R."/>
            <person name="Aluru S."/>
            <person name="Martienssen R.A."/>
            <person name="Clifton S.W."/>
            <person name="McCombie W.R."/>
            <person name="Wing R.A."/>
            <person name="Wilson R.K."/>
        </authorList>
    </citation>
    <scope>NUCLEOTIDE SEQUENCE [LARGE SCALE GENOMIC DNA]</scope>
    <source>
        <strain evidence="11">cv. B73</strain>
    </source>
</reference>
<reference evidence="10" key="6">
    <citation type="submission" date="2019-07" db="EMBL/GenBank/DDBJ databases">
        <authorList>
            <person name="Seetharam A."/>
            <person name="Woodhouse M."/>
            <person name="Cannon E."/>
        </authorList>
    </citation>
    <scope>NUCLEOTIDE SEQUENCE [LARGE SCALE GENOMIC DNA]</scope>
    <source>
        <strain evidence="10">cv. B73</strain>
    </source>
</reference>
<dbReference type="InterPro" id="IPR046955">
    <property type="entry name" value="PHR1-like"/>
</dbReference>
<dbReference type="ExpressionAtlas" id="B6SXM1">
    <property type="expression patterns" value="baseline and differential"/>
</dbReference>
<dbReference type="Gene3D" id="1.10.10.60">
    <property type="entry name" value="Homeodomain-like"/>
    <property type="match status" value="1"/>
</dbReference>
<evidence type="ECO:0000259" key="5">
    <source>
        <dbReference type="PROSITE" id="PS51294"/>
    </source>
</evidence>
<dbReference type="STRING" id="4577.B6SXM1"/>
<dbReference type="OMA" id="MEAPPGM"/>
<evidence type="ECO:0000256" key="3">
    <source>
        <dbReference type="ARBA" id="ARBA00023163"/>
    </source>
</evidence>
<dbReference type="PANTHER" id="PTHR31499">
    <property type="entry name" value="MYB FAMILY TRANSCRIPTION FACTOR PHL11"/>
    <property type="match status" value="1"/>
</dbReference>
<dbReference type="EnsemblPlants" id="Zm00001eb433040_T003">
    <property type="protein sequence ID" value="Zm00001eb433040_P003"/>
    <property type="gene ID" value="Zm00001eb433040"/>
</dbReference>
<dbReference type="Pfam" id="PF14379">
    <property type="entry name" value="Myb_CC_LHEQLE"/>
    <property type="match status" value="1"/>
</dbReference>
<dbReference type="Proteomes" id="UP000007305">
    <property type="component" value="Chromosome 10"/>
</dbReference>
<reference evidence="10" key="7">
    <citation type="submission" date="2021-05" db="UniProtKB">
        <authorList>
            <consortium name="EnsemblPlants"/>
        </authorList>
    </citation>
    <scope>IDENTIFICATION</scope>
    <source>
        <strain evidence="10">cv. B73</strain>
    </source>
</reference>
<dbReference type="EMBL" id="CM000786">
    <property type="protein sequence ID" value="AQK46998.1"/>
    <property type="molecule type" value="Genomic_DNA"/>
</dbReference>
<evidence type="ECO:0000313" key="6">
    <source>
        <dbReference type="EMBL" id="ACG29604.1"/>
    </source>
</evidence>
<dbReference type="PANTHER" id="PTHR31499:SF80">
    <property type="entry name" value="HTH MYB-TYPE DOMAIN-CONTAINING PROTEIN"/>
    <property type="match status" value="1"/>
</dbReference>
<dbReference type="eggNOG" id="ENOG502QW8T">
    <property type="taxonomic scope" value="Eukaryota"/>
</dbReference>
<evidence type="ECO:0000256" key="4">
    <source>
        <dbReference type="ARBA" id="ARBA00023242"/>
    </source>
</evidence>
<evidence type="ECO:0000313" key="9">
    <source>
        <dbReference type="EMBL" id="AQK46998.1"/>
    </source>
</evidence>
<dbReference type="InterPro" id="IPR009057">
    <property type="entry name" value="Homeodomain-like_sf"/>
</dbReference>